<protein>
    <submittedName>
        <fullName evidence="1">Uncharacterized protein</fullName>
    </submittedName>
</protein>
<dbReference type="AlphaFoldDB" id="A0A0F9IH62"/>
<comment type="caution">
    <text evidence="1">The sequence shown here is derived from an EMBL/GenBank/DDBJ whole genome shotgun (WGS) entry which is preliminary data.</text>
</comment>
<evidence type="ECO:0000313" key="1">
    <source>
        <dbReference type="EMBL" id="KKL86707.1"/>
    </source>
</evidence>
<dbReference type="EMBL" id="LAZR01021035">
    <property type="protein sequence ID" value="KKL86707.1"/>
    <property type="molecule type" value="Genomic_DNA"/>
</dbReference>
<feature type="non-terminal residue" evidence="1">
    <location>
        <position position="1"/>
    </location>
</feature>
<name>A0A0F9IH62_9ZZZZ</name>
<gene>
    <name evidence="1" type="ORF">LCGC14_1942060</name>
</gene>
<accession>A0A0F9IH62</accession>
<reference evidence="1" key="1">
    <citation type="journal article" date="2015" name="Nature">
        <title>Complex archaea that bridge the gap between prokaryotes and eukaryotes.</title>
        <authorList>
            <person name="Spang A."/>
            <person name="Saw J.H."/>
            <person name="Jorgensen S.L."/>
            <person name="Zaremba-Niedzwiedzka K."/>
            <person name="Martijn J."/>
            <person name="Lind A.E."/>
            <person name="van Eijk R."/>
            <person name="Schleper C."/>
            <person name="Guy L."/>
            <person name="Ettema T.J."/>
        </authorList>
    </citation>
    <scope>NUCLEOTIDE SEQUENCE</scope>
</reference>
<proteinExistence type="predicted"/>
<organism evidence="1">
    <name type="scientific">marine sediment metagenome</name>
    <dbReference type="NCBI Taxonomy" id="412755"/>
    <lineage>
        <taxon>unclassified sequences</taxon>
        <taxon>metagenomes</taxon>
        <taxon>ecological metagenomes</taxon>
    </lineage>
</organism>
<sequence>TLNRMTVLSKDSELKRAQFTQEILDSIRNAPAYCSFYSHVFSRIAALGLQMKAKRERLFEDEDWYSIENRQVLMRKIEKFIVKHTR</sequence>